<accession>A0A0B1TM48</accession>
<protein>
    <submittedName>
        <fullName evidence="1">Uncharacterized protein</fullName>
    </submittedName>
</protein>
<name>A0A0B1TM48_OESDE</name>
<dbReference type="AlphaFoldDB" id="A0A0B1TM48"/>
<sequence>PIFSLDRAWIGTVNTSKLVKYFTSKKRSSDGDPLRSLLRALEACTDDFCLLTVCRLVEDFLSNGSPKARRKRHRRLVKADATSALLRTMRYRLKDVTSRKVKEKADDEVNLLAYRCDDTVAALVLAVGAKGRLHFLIYFFSLSLVR</sequence>
<keyword evidence="2" id="KW-1185">Reference proteome</keyword>
<dbReference type="EMBL" id="KN549560">
    <property type="protein sequence ID" value="KHJ96912.1"/>
    <property type="molecule type" value="Genomic_DNA"/>
</dbReference>
<organism evidence="1 2">
    <name type="scientific">Oesophagostomum dentatum</name>
    <name type="common">Nodular worm</name>
    <dbReference type="NCBI Taxonomy" id="61180"/>
    <lineage>
        <taxon>Eukaryota</taxon>
        <taxon>Metazoa</taxon>
        <taxon>Ecdysozoa</taxon>
        <taxon>Nematoda</taxon>
        <taxon>Chromadorea</taxon>
        <taxon>Rhabditida</taxon>
        <taxon>Rhabditina</taxon>
        <taxon>Rhabditomorpha</taxon>
        <taxon>Strongyloidea</taxon>
        <taxon>Strongylidae</taxon>
        <taxon>Oesophagostomum</taxon>
    </lineage>
</organism>
<dbReference type="Proteomes" id="UP000053660">
    <property type="component" value="Unassembled WGS sequence"/>
</dbReference>
<evidence type="ECO:0000313" key="2">
    <source>
        <dbReference type="Proteomes" id="UP000053660"/>
    </source>
</evidence>
<dbReference type="OrthoDB" id="5864960at2759"/>
<reference evidence="1 2" key="1">
    <citation type="submission" date="2014-03" db="EMBL/GenBank/DDBJ databases">
        <title>Draft genome of the hookworm Oesophagostomum dentatum.</title>
        <authorList>
            <person name="Mitreva M."/>
        </authorList>
    </citation>
    <scope>NUCLEOTIDE SEQUENCE [LARGE SCALE GENOMIC DNA]</scope>
    <source>
        <strain evidence="1 2">OD-Hann</strain>
    </source>
</reference>
<gene>
    <name evidence="1" type="ORF">OESDEN_03113</name>
</gene>
<evidence type="ECO:0000313" key="1">
    <source>
        <dbReference type="EMBL" id="KHJ96912.1"/>
    </source>
</evidence>
<proteinExistence type="predicted"/>
<feature type="non-terminal residue" evidence="1">
    <location>
        <position position="1"/>
    </location>
</feature>